<accession>A0A7W7RWB0</accession>
<feature type="domain" description="Integrase catalytic" evidence="2">
    <location>
        <begin position="42"/>
        <end position="204"/>
    </location>
</feature>
<evidence type="ECO:0000313" key="3">
    <source>
        <dbReference type="EMBL" id="MBB4939429.1"/>
    </source>
</evidence>
<dbReference type="GO" id="GO:0015074">
    <property type="term" value="P:DNA integration"/>
    <property type="evidence" value="ECO:0007669"/>
    <property type="project" value="InterPro"/>
</dbReference>
<dbReference type="InterPro" id="IPR051917">
    <property type="entry name" value="Transposase-Integrase"/>
</dbReference>
<dbReference type="InterPro" id="IPR001584">
    <property type="entry name" value="Integrase_cat-core"/>
</dbReference>
<dbReference type="Proteomes" id="UP000534286">
    <property type="component" value="Unassembled WGS sequence"/>
</dbReference>
<dbReference type="GO" id="GO:0032196">
    <property type="term" value="P:transposition"/>
    <property type="evidence" value="ECO:0007669"/>
    <property type="project" value="TreeGrafter"/>
</dbReference>
<dbReference type="GO" id="GO:0005829">
    <property type="term" value="C:cytosol"/>
    <property type="evidence" value="ECO:0007669"/>
    <property type="project" value="TreeGrafter"/>
</dbReference>
<dbReference type="GO" id="GO:0004803">
    <property type="term" value="F:transposase activity"/>
    <property type="evidence" value="ECO:0007669"/>
    <property type="project" value="TreeGrafter"/>
</dbReference>
<dbReference type="EMBL" id="JACHJU010000001">
    <property type="protein sequence ID" value="MBB4939429.1"/>
    <property type="molecule type" value="Genomic_DNA"/>
</dbReference>
<gene>
    <name evidence="3" type="ORF">FHR32_003734</name>
</gene>
<name>A0A7W7RWB0_9ACTN</name>
<dbReference type="GO" id="GO:0003676">
    <property type="term" value="F:nucleic acid binding"/>
    <property type="evidence" value="ECO:0007669"/>
    <property type="project" value="InterPro"/>
</dbReference>
<organism evidence="3 4">
    <name type="scientific">Streptosporangium album</name>
    <dbReference type="NCBI Taxonomy" id="47479"/>
    <lineage>
        <taxon>Bacteria</taxon>
        <taxon>Bacillati</taxon>
        <taxon>Actinomycetota</taxon>
        <taxon>Actinomycetes</taxon>
        <taxon>Streptosporangiales</taxon>
        <taxon>Streptosporangiaceae</taxon>
        <taxon>Streptosporangium</taxon>
    </lineage>
</organism>
<keyword evidence="4" id="KW-1185">Reference proteome</keyword>
<dbReference type="PROSITE" id="PS50994">
    <property type="entry name" value="INTEGRASE"/>
    <property type="match status" value="1"/>
</dbReference>
<sequence>MYALPKGEPAVQGIQLRSGRTERKPRGHTKVPGARIVGMRSIDDRPEEVAGRQVPGHWEGDLIIGKAGKTAAGALVERTSRFTAIIALPDGRTSDAVCNALIDKVSDLPDRFLKSITWDQGSEMAKHAALTVDTELDVYFAHPHSPWERGINEKTNGLIREYLPKGTVIPDDSRILNEIADSLNSRPRRVLGYETPAEVMAELIAAEIHSTD</sequence>
<comment type="caution">
    <text evidence="3">The sequence shown here is derived from an EMBL/GenBank/DDBJ whole genome shotgun (WGS) entry which is preliminary data.</text>
</comment>
<dbReference type="AlphaFoldDB" id="A0A7W7RWB0"/>
<dbReference type="PANTHER" id="PTHR10948:SF23">
    <property type="entry name" value="TRANSPOSASE INSI FOR INSERTION SEQUENCE ELEMENT IS30A-RELATED"/>
    <property type="match status" value="1"/>
</dbReference>
<reference evidence="3 4" key="1">
    <citation type="submission" date="2020-08" db="EMBL/GenBank/DDBJ databases">
        <title>Sequencing the genomes of 1000 actinobacteria strains.</title>
        <authorList>
            <person name="Klenk H.-P."/>
        </authorList>
    </citation>
    <scope>NUCLEOTIDE SEQUENCE [LARGE SCALE GENOMIC DNA]</scope>
    <source>
        <strain evidence="3 4">DSM 43023</strain>
    </source>
</reference>
<dbReference type="InterPro" id="IPR012337">
    <property type="entry name" value="RNaseH-like_sf"/>
</dbReference>
<protein>
    <submittedName>
        <fullName evidence="3">IS30 family transposase</fullName>
    </submittedName>
</protein>
<dbReference type="InterPro" id="IPR036397">
    <property type="entry name" value="RNaseH_sf"/>
</dbReference>
<dbReference type="Gene3D" id="3.30.420.10">
    <property type="entry name" value="Ribonuclease H-like superfamily/Ribonuclease H"/>
    <property type="match status" value="1"/>
</dbReference>
<evidence type="ECO:0000256" key="1">
    <source>
        <dbReference type="SAM" id="MobiDB-lite"/>
    </source>
</evidence>
<dbReference type="SUPFAM" id="SSF53098">
    <property type="entry name" value="Ribonuclease H-like"/>
    <property type="match status" value="1"/>
</dbReference>
<feature type="region of interest" description="Disordered" evidence="1">
    <location>
        <begin position="1"/>
        <end position="31"/>
    </location>
</feature>
<dbReference type="PANTHER" id="PTHR10948">
    <property type="entry name" value="TRANSPOSASE"/>
    <property type="match status" value="1"/>
</dbReference>
<dbReference type="Pfam" id="PF00665">
    <property type="entry name" value="rve"/>
    <property type="match status" value="1"/>
</dbReference>
<dbReference type="InterPro" id="IPR053392">
    <property type="entry name" value="Transposase_IS30-like"/>
</dbReference>
<proteinExistence type="predicted"/>
<evidence type="ECO:0000259" key="2">
    <source>
        <dbReference type="PROSITE" id="PS50994"/>
    </source>
</evidence>
<dbReference type="NCBIfam" id="NF033563">
    <property type="entry name" value="transpos_IS30"/>
    <property type="match status" value="1"/>
</dbReference>
<evidence type="ECO:0000313" key="4">
    <source>
        <dbReference type="Proteomes" id="UP000534286"/>
    </source>
</evidence>